<dbReference type="PANTHER" id="PTHR15215">
    <property type="entry name" value="CABIT DOMAIN-CONTAINING PROTEIN"/>
    <property type="match status" value="1"/>
</dbReference>
<evidence type="ECO:0000259" key="3">
    <source>
        <dbReference type="Pfam" id="PF12736"/>
    </source>
</evidence>
<feature type="compositionally biased region" description="Polar residues" evidence="2">
    <location>
        <begin position="378"/>
        <end position="388"/>
    </location>
</feature>
<proteinExistence type="inferred from homology"/>
<evidence type="ECO:0000256" key="1">
    <source>
        <dbReference type="ARBA" id="ARBA00006414"/>
    </source>
</evidence>
<dbReference type="EMBL" id="JBJQND010000007">
    <property type="protein sequence ID" value="KAL3870980.1"/>
    <property type="molecule type" value="Genomic_DNA"/>
</dbReference>
<dbReference type="PANTHER" id="PTHR15215:SF0">
    <property type="match status" value="1"/>
</dbReference>
<reference evidence="4 5" key="1">
    <citation type="submission" date="2024-11" db="EMBL/GenBank/DDBJ databases">
        <title>Chromosome-level genome assembly of the freshwater bivalve Anodonta woodiana.</title>
        <authorList>
            <person name="Chen X."/>
        </authorList>
    </citation>
    <scope>NUCLEOTIDE SEQUENCE [LARGE SCALE GENOMIC DNA]</scope>
    <source>
        <strain evidence="4">MN2024</strain>
        <tissue evidence="4">Gills</tissue>
    </source>
</reference>
<gene>
    <name evidence="4" type="ORF">ACJMK2_039005</name>
</gene>
<comment type="caution">
    <text evidence="4">The sequence shown here is derived from an EMBL/GenBank/DDBJ whole genome shotgun (WGS) entry which is preliminary data.</text>
</comment>
<dbReference type="Proteomes" id="UP001634394">
    <property type="component" value="Unassembled WGS sequence"/>
</dbReference>
<evidence type="ECO:0000313" key="5">
    <source>
        <dbReference type="Proteomes" id="UP001634394"/>
    </source>
</evidence>
<feature type="domain" description="CABIT" evidence="3">
    <location>
        <begin position="30"/>
        <end position="259"/>
    </location>
</feature>
<comment type="similarity">
    <text evidence="1">Belongs to the themis family.</text>
</comment>
<protein>
    <recommendedName>
        <fullName evidence="3">CABIT domain-containing protein</fullName>
    </recommendedName>
</protein>
<dbReference type="InterPro" id="IPR025946">
    <property type="entry name" value="CABIT_dom"/>
</dbReference>
<evidence type="ECO:0000256" key="2">
    <source>
        <dbReference type="SAM" id="MobiDB-lite"/>
    </source>
</evidence>
<organism evidence="4 5">
    <name type="scientific">Sinanodonta woodiana</name>
    <name type="common">Chinese pond mussel</name>
    <name type="synonym">Anodonta woodiana</name>
    <dbReference type="NCBI Taxonomy" id="1069815"/>
    <lineage>
        <taxon>Eukaryota</taxon>
        <taxon>Metazoa</taxon>
        <taxon>Spiralia</taxon>
        <taxon>Lophotrochozoa</taxon>
        <taxon>Mollusca</taxon>
        <taxon>Bivalvia</taxon>
        <taxon>Autobranchia</taxon>
        <taxon>Heteroconchia</taxon>
        <taxon>Palaeoheterodonta</taxon>
        <taxon>Unionida</taxon>
        <taxon>Unionoidea</taxon>
        <taxon>Unionidae</taxon>
        <taxon>Unioninae</taxon>
        <taxon>Sinanodonta</taxon>
    </lineage>
</organism>
<keyword evidence="5" id="KW-1185">Reference proteome</keyword>
<accession>A0ABD3WAP6</accession>
<dbReference type="Pfam" id="PF12736">
    <property type="entry name" value="CABIT"/>
    <property type="match status" value="1"/>
</dbReference>
<feature type="region of interest" description="Disordered" evidence="2">
    <location>
        <begin position="350"/>
        <end position="390"/>
    </location>
</feature>
<name>A0ABD3WAP6_SINWO</name>
<dbReference type="AlphaFoldDB" id="A0ABD3WAP6"/>
<dbReference type="InterPro" id="IPR039671">
    <property type="entry name" value="THEMIS"/>
</dbReference>
<sequence>MATANASMDSIKWSTETYRLDEVSTHFTLPIMVRLSEGICEYRQSGTFSAYDVIKLEKEVSLSKVAAHFIFDLNEWRSKLGRGYDQYVSLHESNEILIPLHYKGLLHIIGEESICENVFEISKTNAKYVMVLKNVVVPQSRGSITLQAGTVLEIDRSFTVPCVKGGNKIIVCTYDLNKVRCKVELPITMNGKFKIINDETTYTLQQVIDKCTLPQAVKFVDSDIQEMYCRDIVGGVENIVHCSGILSLNRLIKQKVLIGYFKPLDAGPVEKIPLFRPPIVVLPLDSWEVKEIEVSVPQMPPEENDIYQFVMDNTCLSDRTWDLTNVDENLYAEFAKCPKVHILNEDLPPLYPKPSSTDDLPPPVPPRPRKLAPVSAEKGQNSYENMTRNPHVLDPKDKIFGIKETNHAVDFSAKVSPTKAEETEQKLHDLPDLSKLDLRTVKMRTAHVSPQTKTIPGLNQPDKTFRELTEQELYERLELCGFEKLIDICRNGKLDGRILHGVEEKYLAKSPFNLTEFQIRKFREMVHKNWIPKST</sequence>
<evidence type="ECO:0000313" key="4">
    <source>
        <dbReference type="EMBL" id="KAL3870980.1"/>
    </source>
</evidence>